<feature type="region of interest" description="Disordered" evidence="1">
    <location>
        <begin position="585"/>
        <end position="625"/>
    </location>
</feature>
<dbReference type="InterPro" id="IPR010730">
    <property type="entry name" value="HET"/>
</dbReference>
<reference evidence="3" key="2">
    <citation type="journal article" date="2023" name="IMA Fungus">
        <title>Comparative genomic study of the Penicillium genus elucidates a diverse pangenome and 15 lateral gene transfer events.</title>
        <authorList>
            <person name="Petersen C."/>
            <person name="Sorensen T."/>
            <person name="Nielsen M.R."/>
            <person name="Sondergaard T.E."/>
            <person name="Sorensen J.L."/>
            <person name="Fitzpatrick D.A."/>
            <person name="Frisvad J.C."/>
            <person name="Nielsen K.L."/>
        </authorList>
    </citation>
    <scope>NUCLEOTIDE SEQUENCE</scope>
    <source>
        <strain evidence="3">IBT 35673</strain>
    </source>
</reference>
<sequence>MSQRTFSPGGFKNVWGQIKAHFEAEMEDDDTESEEDHTESEEDHAESEEDHAESEEYHMKDRRRNKFTSELYKYEPLRGHVLPLRLVELLPGTRQEDITCRMYETSLVECTGSYEALSYVWGNASEKTPIQINGQTLEIGPNLRLALFNLRELDKPRTLWIDAICIRQACTNERNQQVAIMGEIYRQARRTVVWLGDEVKVETKAAISMLEALAEDAISRFRGSHGDGNGEVENIVHLNNLPVSMIEKAGVKDPMFDRYQNDISAMRLLESEWWYRAWTLQEILLPSKAITVMGRYSIDWERLRIGANHGLNLGIWVPIAMGIMRDPILTPFMSLQAMGQQRQSQDPKEPPAQVLLKLLFQCRFREASIPHDKVYSLLGLVASNSSNTPVASTPAHPPLGIKPDYSSPVDTVYTHVARQMILESNTLDVLGGCGGSPATQALDSATMPSWVPDWRVAQHASPLVYDARDQRRTTHATAHSNALVQFIDTGGSTLVLHGHEIASLTALALPLAHPIMDSVKMTGELEKWGNENHEIEGTVSLLRYLGTLLGHLCKSLGNMYEAAMSIVPLLTTFAKWESFATEVAPTNPGPGVAGSGSRPEPSPSNPTTELAHESSELGSSATPDEEPEDQLAVYWQTLCTGTYVAAANASGRGRKIASQKLFYSWRASLKPLYQLHRWNADRMLRPLGFVGYVVKTFRLFSEFTLFLEGSYGRRLGRAANGYLCLVPAAAEVGDKVILARGGRVPLVVREDRGTGYWRLVGEAYVHGIMDGEAWEDKCKEFHVR</sequence>
<gene>
    <name evidence="3" type="ORF">N7452_003106</name>
</gene>
<dbReference type="PANTHER" id="PTHR24148:SF73">
    <property type="entry name" value="HET DOMAIN PROTEIN (AFU_ORTHOLOGUE AFUA_8G01020)"/>
    <property type="match status" value="1"/>
</dbReference>
<evidence type="ECO:0000313" key="4">
    <source>
        <dbReference type="Proteomes" id="UP001147695"/>
    </source>
</evidence>
<dbReference type="InterPro" id="IPR052895">
    <property type="entry name" value="HetReg/Transcr_Mod"/>
</dbReference>
<proteinExistence type="predicted"/>
<accession>A0A9W9QYU5</accession>
<dbReference type="EMBL" id="JAPZBQ010000002">
    <property type="protein sequence ID" value="KAJ5345102.1"/>
    <property type="molecule type" value="Genomic_DNA"/>
</dbReference>
<dbReference type="Proteomes" id="UP001147695">
    <property type="component" value="Unassembled WGS sequence"/>
</dbReference>
<organism evidence="3 4">
    <name type="scientific">Penicillium brevicompactum</name>
    <dbReference type="NCBI Taxonomy" id="5074"/>
    <lineage>
        <taxon>Eukaryota</taxon>
        <taxon>Fungi</taxon>
        <taxon>Dikarya</taxon>
        <taxon>Ascomycota</taxon>
        <taxon>Pezizomycotina</taxon>
        <taxon>Eurotiomycetes</taxon>
        <taxon>Eurotiomycetidae</taxon>
        <taxon>Eurotiales</taxon>
        <taxon>Aspergillaceae</taxon>
        <taxon>Penicillium</taxon>
    </lineage>
</organism>
<feature type="compositionally biased region" description="Acidic residues" evidence="1">
    <location>
        <begin position="25"/>
        <end position="53"/>
    </location>
</feature>
<evidence type="ECO:0000256" key="1">
    <source>
        <dbReference type="SAM" id="MobiDB-lite"/>
    </source>
</evidence>
<evidence type="ECO:0000259" key="2">
    <source>
        <dbReference type="Pfam" id="PF06985"/>
    </source>
</evidence>
<comment type="caution">
    <text evidence="3">The sequence shown here is derived from an EMBL/GenBank/DDBJ whole genome shotgun (WGS) entry which is preliminary data.</text>
</comment>
<dbReference type="PANTHER" id="PTHR24148">
    <property type="entry name" value="ANKYRIN REPEAT DOMAIN-CONTAINING PROTEIN 39 HOMOLOG-RELATED"/>
    <property type="match status" value="1"/>
</dbReference>
<reference evidence="3" key="1">
    <citation type="submission" date="2022-12" db="EMBL/GenBank/DDBJ databases">
        <authorList>
            <person name="Petersen C."/>
        </authorList>
    </citation>
    <scope>NUCLEOTIDE SEQUENCE</scope>
    <source>
        <strain evidence="3">IBT 35673</strain>
    </source>
</reference>
<name>A0A9W9QYU5_PENBR</name>
<protein>
    <submittedName>
        <fullName evidence="3">Heterokaryon incompatibility</fullName>
    </submittedName>
</protein>
<feature type="region of interest" description="Disordered" evidence="1">
    <location>
        <begin position="22"/>
        <end position="60"/>
    </location>
</feature>
<feature type="domain" description="Heterokaryon incompatibility" evidence="2">
    <location>
        <begin position="114"/>
        <end position="282"/>
    </location>
</feature>
<dbReference type="Pfam" id="PF06985">
    <property type="entry name" value="HET"/>
    <property type="match status" value="1"/>
</dbReference>
<dbReference type="Pfam" id="PF26639">
    <property type="entry name" value="Het-6_barrel"/>
    <property type="match status" value="1"/>
</dbReference>
<evidence type="ECO:0000313" key="3">
    <source>
        <dbReference type="EMBL" id="KAJ5345102.1"/>
    </source>
</evidence>
<dbReference type="AlphaFoldDB" id="A0A9W9QYU5"/>